<keyword evidence="2" id="KW-1185">Reference proteome</keyword>
<accession>A0A166EEX5</accession>
<reference evidence="1 2" key="1">
    <citation type="journal article" date="2016" name="Mol. Biol. Evol.">
        <title>Comparative Genomics of Early-Diverging Mushroom-Forming Fungi Provides Insights into the Origins of Lignocellulose Decay Capabilities.</title>
        <authorList>
            <person name="Nagy L.G."/>
            <person name="Riley R."/>
            <person name="Tritt A."/>
            <person name="Adam C."/>
            <person name="Daum C."/>
            <person name="Floudas D."/>
            <person name="Sun H."/>
            <person name="Yadav J.S."/>
            <person name="Pangilinan J."/>
            <person name="Larsson K.H."/>
            <person name="Matsuura K."/>
            <person name="Barry K."/>
            <person name="Labutti K."/>
            <person name="Kuo R."/>
            <person name="Ohm R.A."/>
            <person name="Bhattacharya S.S."/>
            <person name="Shirouzu T."/>
            <person name="Yoshinaga Y."/>
            <person name="Martin F.M."/>
            <person name="Grigoriev I.V."/>
            <person name="Hibbett D.S."/>
        </authorList>
    </citation>
    <scope>NUCLEOTIDE SEQUENCE [LARGE SCALE GENOMIC DNA]</scope>
    <source>
        <strain evidence="1 2">HHB10207 ss-3</strain>
    </source>
</reference>
<proteinExistence type="predicted"/>
<dbReference type="Proteomes" id="UP000076798">
    <property type="component" value="Unassembled WGS sequence"/>
</dbReference>
<dbReference type="AlphaFoldDB" id="A0A166EEX5"/>
<evidence type="ECO:0000313" key="1">
    <source>
        <dbReference type="EMBL" id="KZT39520.1"/>
    </source>
</evidence>
<gene>
    <name evidence="1" type="ORF">SISSUDRAFT_1061120</name>
</gene>
<protein>
    <recommendedName>
        <fullName evidence="3">F-box domain-containing protein</fullName>
    </recommendedName>
</protein>
<name>A0A166EEX5_9AGAM</name>
<evidence type="ECO:0000313" key="2">
    <source>
        <dbReference type="Proteomes" id="UP000076798"/>
    </source>
</evidence>
<dbReference type="EMBL" id="KV428045">
    <property type="protein sequence ID" value="KZT39520.1"/>
    <property type="molecule type" value="Genomic_DNA"/>
</dbReference>
<evidence type="ECO:0008006" key="3">
    <source>
        <dbReference type="Google" id="ProtNLM"/>
    </source>
</evidence>
<organism evidence="1 2">
    <name type="scientific">Sistotremastrum suecicum HHB10207 ss-3</name>
    <dbReference type="NCBI Taxonomy" id="1314776"/>
    <lineage>
        <taxon>Eukaryota</taxon>
        <taxon>Fungi</taxon>
        <taxon>Dikarya</taxon>
        <taxon>Basidiomycota</taxon>
        <taxon>Agaricomycotina</taxon>
        <taxon>Agaricomycetes</taxon>
        <taxon>Sistotremastrales</taxon>
        <taxon>Sistotremastraceae</taxon>
        <taxon>Sistotremastrum</taxon>
    </lineage>
</organism>
<sequence>MSGLRSLYLGLQHDIKMFATTDLDPEVFLLLDRDLPPDVLRRFISPLPLLPSYLQFLKRQTSIEFISCNFTFANTTAPDIVLSHTTHPSLTEIQSLQLDRNVLSIMQHARIQKLRIFGSFQLPQNWASYAANLVRLDVMTWPMDLETLLKVVRCSPRLQVLILAILPGLEQEPAPLIFDHLGLLKRLKVCAIASVLAGQIPTTMMKGCYKCESLESFVFVTRTVGYKMERKGTKPRTGVYDDDWFFARHDNFDLLEWALEQDDRIAKICD</sequence>